<dbReference type="Pfam" id="PF00196">
    <property type="entry name" value="GerE"/>
    <property type="match status" value="1"/>
</dbReference>
<dbReference type="InterPro" id="IPR016032">
    <property type="entry name" value="Sig_transdc_resp-reg_C-effctor"/>
</dbReference>
<dbReference type="InterPro" id="IPR036388">
    <property type="entry name" value="WH-like_DNA-bd_sf"/>
</dbReference>
<dbReference type="GO" id="GO:0003677">
    <property type="term" value="F:DNA binding"/>
    <property type="evidence" value="ECO:0007669"/>
    <property type="project" value="UniProtKB-KW"/>
</dbReference>
<evidence type="ECO:0000259" key="2">
    <source>
        <dbReference type="PROSITE" id="PS00622"/>
    </source>
</evidence>
<dbReference type="InterPro" id="IPR000792">
    <property type="entry name" value="Tscrpt_reg_LuxR_C"/>
</dbReference>
<reference evidence="3" key="1">
    <citation type="submission" date="2019-03" db="EMBL/GenBank/DDBJ databases">
        <title>Complete genome sequence of enteropathogenic Citrobacter rodentium strain DBS100.</title>
        <authorList>
            <person name="Popov G."/>
            <person name="Fiebig A."/>
            <person name="Shideler S."/>
            <person name="Coombes B."/>
            <person name="Savchenko A."/>
        </authorList>
    </citation>
    <scope>NUCLEOTIDE SEQUENCE</scope>
    <source>
        <strain evidence="3">DBS100</strain>
    </source>
</reference>
<feature type="domain" description="HTH luxR-type" evidence="2">
    <location>
        <begin position="165"/>
        <end position="192"/>
    </location>
</feature>
<gene>
    <name evidence="3" type="ORF">E2R62_11260</name>
</gene>
<dbReference type="GO" id="GO:0006355">
    <property type="term" value="P:regulation of DNA-templated transcription"/>
    <property type="evidence" value="ECO:0007669"/>
    <property type="project" value="InterPro"/>
</dbReference>
<dbReference type="Gene3D" id="1.10.10.10">
    <property type="entry name" value="Winged helix-like DNA-binding domain superfamily/Winged helix DNA-binding domain"/>
    <property type="match status" value="1"/>
</dbReference>
<proteinExistence type="predicted"/>
<dbReference type="AlphaFoldDB" id="A0A482PNS8"/>
<keyword evidence="1" id="KW-0238">DNA-binding</keyword>
<dbReference type="OMA" id="IARIMAC"/>
<dbReference type="EMBL" id="CP038008">
    <property type="protein sequence ID" value="QBY29380.1"/>
    <property type="molecule type" value="Genomic_DNA"/>
</dbReference>
<accession>A0A482PNS8</accession>
<organism evidence="3">
    <name type="scientific">Citrobacter rodentium</name>
    <dbReference type="NCBI Taxonomy" id="67825"/>
    <lineage>
        <taxon>Bacteria</taxon>
        <taxon>Pseudomonadati</taxon>
        <taxon>Pseudomonadota</taxon>
        <taxon>Gammaproteobacteria</taxon>
        <taxon>Enterobacterales</taxon>
        <taxon>Enterobacteriaceae</taxon>
        <taxon>Citrobacter</taxon>
    </lineage>
</organism>
<evidence type="ECO:0000313" key="3">
    <source>
        <dbReference type="EMBL" id="QBY29380.1"/>
    </source>
</evidence>
<dbReference type="PROSITE" id="PS00622">
    <property type="entry name" value="HTH_LUXR_1"/>
    <property type="match status" value="1"/>
</dbReference>
<dbReference type="SUPFAM" id="SSF46894">
    <property type="entry name" value="C-terminal effector domain of the bipartite response regulators"/>
    <property type="match status" value="1"/>
</dbReference>
<dbReference type="RefSeq" id="WP_012907068.1">
    <property type="nucleotide sequence ID" value="NZ_CAJTBI010000055.1"/>
</dbReference>
<name>A0A482PNS8_CITRO</name>
<protein>
    <recommendedName>
        <fullName evidence="2">HTH luxR-type domain-containing protein</fullName>
    </recommendedName>
</protein>
<sequence length="211" mass="23675">MNFTLPMNTLCADCQLRCPHAINTLLKTTSCGTIKVAIWPGDNPLFTDSLFYILSENDKPALHEDLLLIDFCLDNIAFFIDDDWLEGWKKTGARIVLVVDRFMQALAHYWHKKHPALTLLPVTGDGGSQFLRDLENVLNGQSIMPDGVTAITNNEISVLRKRITGLSAQRVAAVLNCSLKTVYSCQYSLCRKLGAPARLEKLIIEHFHSRC</sequence>
<evidence type="ECO:0000256" key="1">
    <source>
        <dbReference type="ARBA" id="ARBA00023125"/>
    </source>
</evidence>